<dbReference type="Proteomes" id="UP000274131">
    <property type="component" value="Unassembled WGS sequence"/>
</dbReference>
<evidence type="ECO:0000256" key="4">
    <source>
        <dbReference type="SAM" id="Coils"/>
    </source>
</evidence>
<feature type="domain" description="VPS13-like middle region" evidence="6">
    <location>
        <begin position="1179"/>
        <end position="1793"/>
    </location>
</feature>
<evidence type="ECO:0000256" key="2">
    <source>
        <dbReference type="ARBA" id="ARBA00022448"/>
    </source>
</evidence>
<evidence type="ECO:0000256" key="1">
    <source>
        <dbReference type="ARBA" id="ARBA00006545"/>
    </source>
</evidence>
<gene>
    <name evidence="9" type="ORF">EVEC_LOCUS4008</name>
</gene>
<protein>
    <submittedName>
        <fullName evidence="11">Vacuolar protein sorting-associated protein 13A</fullName>
    </submittedName>
</protein>
<dbReference type="Pfam" id="PF25036">
    <property type="entry name" value="VPS13_VAB"/>
    <property type="match status" value="1"/>
</dbReference>
<dbReference type="InterPro" id="IPR009543">
    <property type="entry name" value="VPS13_VAB"/>
</dbReference>
<dbReference type="InterPro" id="IPR056748">
    <property type="entry name" value="VPS13-like_C"/>
</dbReference>
<feature type="coiled-coil region" evidence="4">
    <location>
        <begin position="98"/>
        <end position="128"/>
    </location>
</feature>
<proteinExistence type="inferred from homology"/>
<dbReference type="InterPro" id="IPR026854">
    <property type="entry name" value="VPS13_N"/>
</dbReference>
<evidence type="ECO:0000259" key="8">
    <source>
        <dbReference type="Pfam" id="PF25037"/>
    </source>
</evidence>
<dbReference type="GO" id="GO:0006623">
    <property type="term" value="P:protein targeting to vacuole"/>
    <property type="evidence" value="ECO:0007669"/>
    <property type="project" value="TreeGrafter"/>
</dbReference>
<keyword evidence="2" id="KW-0813">Transport</keyword>
<dbReference type="PANTHER" id="PTHR16166">
    <property type="entry name" value="VACUOLAR PROTEIN SORTING-ASSOCIATED PROTEIN VPS13"/>
    <property type="match status" value="1"/>
</dbReference>
<evidence type="ECO:0000313" key="11">
    <source>
        <dbReference type="WBParaSite" id="EVEC_0000430001-mRNA-1"/>
    </source>
</evidence>
<evidence type="ECO:0000256" key="3">
    <source>
        <dbReference type="ARBA" id="ARBA00023055"/>
    </source>
</evidence>
<keyword evidence="3" id="KW-0445">Lipid transport</keyword>
<evidence type="ECO:0000259" key="5">
    <source>
        <dbReference type="Pfam" id="PF12624"/>
    </source>
</evidence>
<dbReference type="EMBL" id="UXUI01007737">
    <property type="protein sequence ID" value="VDD89239.1"/>
    <property type="molecule type" value="Genomic_DNA"/>
</dbReference>
<dbReference type="InterPro" id="IPR026847">
    <property type="entry name" value="VPS13"/>
</dbReference>
<feature type="domain" description="Intermembrane lipid transfer protein VPS13-like C-terminal" evidence="8">
    <location>
        <begin position="2985"/>
        <end position="3103"/>
    </location>
</feature>
<accession>A0A158QA72</accession>
<name>A0A158QA72_ENTVE</name>
<feature type="domain" description="Chorein N-terminal" evidence="5">
    <location>
        <begin position="526"/>
        <end position="817"/>
    </location>
</feature>
<feature type="domain" description="Chorein N-terminal" evidence="5">
    <location>
        <begin position="2"/>
        <end position="503"/>
    </location>
</feature>
<keyword evidence="4" id="KW-0175">Coiled coil</keyword>
<dbReference type="WBParaSite" id="EVEC_0000430001-mRNA-1">
    <property type="protein sequence ID" value="EVEC_0000430001-mRNA-1"/>
    <property type="gene ID" value="EVEC_0000430001"/>
</dbReference>
<reference evidence="11" key="1">
    <citation type="submission" date="2016-04" db="UniProtKB">
        <authorList>
            <consortium name="WormBaseParasite"/>
        </authorList>
    </citation>
    <scope>IDENTIFICATION</scope>
</reference>
<dbReference type="OrthoDB" id="428159at2759"/>
<dbReference type="STRING" id="51028.A0A158QA72"/>
<dbReference type="GO" id="GO:0045053">
    <property type="term" value="P:protein retention in Golgi apparatus"/>
    <property type="evidence" value="ECO:0007669"/>
    <property type="project" value="TreeGrafter"/>
</dbReference>
<dbReference type="Pfam" id="PF12624">
    <property type="entry name" value="VPS13_N"/>
    <property type="match status" value="2"/>
</dbReference>
<dbReference type="InterPro" id="IPR056747">
    <property type="entry name" value="VPS13-like_M"/>
</dbReference>
<feature type="domain" description="Vacuolar protein sorting-associated protein 13 VPS13 adaptor binding" evidence="7">
    <location>
        <begin position="1967"/>
        <end position="2197"/>
    </location>
</feature>
<dbReference type="PANTHER" id="PTHR16166:SF93">
    <property type="entry name" value="INTERMEMBRANE LIPID TRANSFER PROTEIN VPS13"/>
    <property type="match status" value="1"/>
</dbReference>
<feature type="coiled-coil region" evidence="4">
    <location>
        <begin position="935"/>
        <end position="962"/>
    </location>
</feature>
<evidence type="ECO:0000259" key="7">
    <source>
        <dbReference type="Pfam" id="PF25036"/>
    </source>
</evidence>
<reference evidence="9 10" key="2">
    <citation type="submission" date="2018-10" db="EMBL/GenBank/DDBJ databases">
        <authorList>
            <consortium name="Pathogen Informatics"/>
        </authorList>
    </citation>
    <scope>NUCLEOTIDE SEQUENCE [LARGE SCALE GENOMIC DNA]</scope>
</reference>
<evidence type="ECO:0000313" key="10">
    <source>
        <dbReference type="Proteomes" id="UP000274131"/>
    </source>
</evidence>
<keyword evidence="10" id="KW-1185">Reference proteome</keyword>
<sequence length="3125" mass="352028">MVFESVVADLLNRFLGDFVDSLDASQLNIGIWSGDVKLENLEIKETALDEMELPIKLKYGYLKNLTLQIPWKSLYTEPVVATIDGLYMIVVPNKGVVYNEEKAKKVEQEDKLKKLMRLEENRKRRRKEVQVADDGFTEKLVAQIIKNLQIHIRNIHVRYEDKYTNRHRPFALGISLEDLHFQTTDSNWKETIHKEAVKIVYKLVSLNSLAVYWNSDTKLISDLEDHQEIERLMVAGIASSGRKPEGYTYIIEPITMQAKLSMNQKPEADGSDWKIPKINLIVDMESLALFLGKFQYQDVLLVLDAQERAANGTRYLKYRPNLNEYNGHYKIWWHFAYECVLEEQIRRKKRNWSWERMKAHRCLVRKYKEAWIKKQTEKSIGQEHSKVIEEAEDSLDIFNINVARQQAEFEIDRLGLTRLEDQPQGWLNWAKSWWGGDSSGKGKDSSKHSPGNIVSQFEEAMTPEEKSKLYEAIDYQENTPPTDYPKHFVENVVSIGLKSVEVVVENSLHLKFMTLTGQPMLTMARRDSDWLEVLVDTNPLNREENNYDQFFKLSIAPTLLKYHALAINALLDVLKPPESVRLHKLAAAAMARYEDVKMRSITGLSHAVEMKNKLVLDISIAPATIVVSETGVFKEENTALVLDLGVLEIKSVEEETYSHETVFESEKTVEERRDELLKRAYDKFDIKLSNVRVTLGNDYQTSMKCLEVPSSPCHILRPTGMAIQVHKSSISDIQLPNMRVLGDLPDIVVALSDEQLIKLMRLLTSIPLPPPDESVEEISEVDKTNLRDKAKMHAILEVNEMEEKTVPAEKKDAEEDDISRNQQVSLIVGRKEEVLLAVKIGRMGCSLTMRNFDMTVDAHLGELLIEQPQYASLVPGRKTLFLIDNVHQTDENLVDIKYISANPESPFFATTYKSVEQSVTISFKSLNVSLYQEAILGLKEFAEELQRNMEEIKKENPQLTERQEVGKRRLSRMLSQSSTVSVSGEKSDKKISELRHERKLLEAAEYDPTVKLCKTTQLIAGLRELLIEECSGVTVYKQLLTVCGEDEVFTLDLMIFNRTELEKKKMNVTDVDLIVKARLARLRFIFLKVWLSRLMLWLGPFQKEAAIAASQAQALAAEKATETVANVRNQLMDEVPPRAKFDIVLAAPTVLVPQSSKSDSALVFDFDSDECLAKGLISENGEIRSKCEILEPLSFALTIMRSLSFAWYKSKPEVSVDAHISALQLCMSQGDYATIMKTLSGNLAEGDEVPAEIVEIPEDEEESEGDKAKPSEDKIGEKLVEQKAPKSPDVQSAVRFAVKFTVDEIAALLFSGSSDLEDSVEIVARDDSVKFAAVRLTTVQLQADMLENGALKVDFLLQGFTMRDERTSSIGIRRLLDKKADETGKVQDSFITAHYEQNAKNDKNVKFSSSSFFLCLCPEFMGALASFFSVPSDENEDLNVKPDAIKTSIETRKTATTAQPSSGLEGTISMDCKMHEVEVILVEDSTSPESTQALFLTFNCAIKGMHDGTNQFIDGGVKNLQMFSSYYQEEKRPLASYQVMNPISLTMKGVIGTSKSQEFEIELTPVHLKISPSIIRLLSAVSSSFSAANQSQDEVPNIILRPYFQNVVKKKRIPVLKKYPDYWGKKKIDRNKFWWLRSKAVSTYDEVPFDYGIDVVEGPDHEEKALIKMQSLVVTVEAGTGKLTTPMILLETSLDGVVSDWSSLLTAKATLTLQVSYYNDRFCVWEPVIEPIEVGDGVWEKWKLDCELVTNSEAEIAQVAQAPHSMDQPLAKVPKQSVKINALNMMNITVTKSFVEILNELGESLQAAAKQVSPQRGRELPGNARYLILNNTGMDITVGNSESLKVNQTGDSIVAQKNKYVDLEVPADNEIIGLSQSQSVKKAILRLSFDEFHTDREINVMRAEVRVLNLPRKDERGQNWKAVSETKIVDLRRLITLRSLIQISLILAFVFPCYLNSIAGLFITYFKFVNHTNLPFEIHSMLNEARLELCGVATVNSEPLDIALEALYSPMGKFYLKPVGENYEMSNEPISWHTFEDKQREVIRCDSSADPNAAFYAALVIQQIPIKGERGSNFSDTSFTVHIYQPLTLHNFLPVPLRVLNPIEKTLEGGEEMDFNVYPHQKIFFELSYRNEMYHGEIEYALDHEDLEVVTLETKDDGVILNLGVHWSTEHRRMDVEIYSPYWFVNNTGKTLKYVSKIQLAGTHWSDEFPLDAVGNAGRITCKSDERDFEVSLDVQLCQSGLTKVVTFSPFYMVSNVSNFDMEVKEFGKDEWTFVKAETRFSLLSLVIFLYKLQCVGLWPRQEQKRKYLVVRYAGTVEESIMFPFTENFEQFCFINNAYLGIYVTCTLGESSSVIRLEPFSPGMAPALIMNATDVPIGYSQKGALGHHSSEVLSPGEYCYFTWSDVTLERLLKWSAAKNEHFDGLFRNAYESFSVPNSPKSYFWISFLNGRQRVLLFTNEVNILALAQETNEVGEIAQQIEMSLQGIGLSIVDNLNVEEILYIGIASSAITWEQFIKSRFRLFTSAEIDAIEKAYQVWLDTGSQGVVNLNGSEIDFANMKLKKKKNEVSIRRQFQTGLWLQYSSGARRSALHLKVNHLQIDNQMTACIFPCVLSMVEQPKSVVAAETPKPFFEVSFTMMMQEHSNVVDIKYLHLLVQEFAVQIDQGLINALLGFVTTSSDQKPYTKEMFEKDLELTKYDLSQLALTSFSSSQQAFYEDLHISPLMIHFSFSQGGHLSSKDKNKVVPIQSEFINVLLKSVGVTLTELQDVVFKLAFFDRKFIFYNKQQLQSEIVSHYTKQAIKQLYVLVLGLDIIGNPFGLVRDLTAGVEDFFYQPFQGAIQGPEEFAEGVALGVKSLFGATVGGATGAASRITGTLGKGVAALTLDEDYQRKRQQALNRRPRNFGEGMARGFKDVGVGVVEGITGVVTKPIEGARSGGVGGFAKGLGKGLVGAVTRPVSGVVDCASTSLNAVKTIASGEHGVKPLRPPRVILPDNIVRPYSQKSAIGARVFRDTNHGSIAQTDHFIGYSAISEKCVFIVTDKRVFLSKKSDIVGSWGTEWELFYADIKPPVPIEQGVKLELRRKQGGFLGIGGSSGKVVQFKDTAATEEIVPRLIAAYEDDTGSD</sequence>
<organism evidence="11">
    <name type="scientific">Enterobius vermicularis</name>
    <name type="common">Human pinworm</name>
    <dbReference type="NCBI Taxonomy" id="51028"/>
    <lineage>
        <taxon>Eukaryota</taxon>
        <taxon>Metazoa</taxon>
        <taxon>Ecdysozoa</taxon>
        <taxon>Nematoda</taxon>
        <taxon>Chromadorea</taxon>
        <taxon>Rhabditida</taxon>
        <taxon>Spirurina</taxon>
        <taxon>Oxyuridomorpha</taxon>
        <taxon>Oxyuroidea</taxon>
        <taxon>Oxyuridae</taxon>
        <taxon>Enterobius</taxon>
    </lineage>
</organism>
<comment type="similarity">
    <text evidence="1">Belongs to the VPS13 family.</text>
</comment>
<evidence type="ECO:0000313" key="9">
    <source>
        <dbReference type="EMBL" id="VDD89239.1"/>
    </source>
</evidence>
<dbReference type="GO" id="GO:0006869">
    <property type="term" value="P:lipid transport"/>
    <property type="evidence" value="ECO:0007669"/>
    <property type="project" value="UniProtKB-KW"/>
</dbReference>
<dbReference type="Pfam" id="PF25037">
    <property type="entry name" value="VPS13_C"/>
    <property type="match status" value="1"/>
</dbReference>
<evidence type="ECO:0000259" key="6">
    <source>
        <dbReference type="Pfam" id="PF25033"/>
    </source>
</evidence>
<dbReference type="Pfam" id="PF25033">
    <property type="entry name" value="VPS13_M"/>
    <property type="match status" value="1"/>
</dbReference>